<accession>A0ABD2JXF2</accession>
<dbReference type="InterPro" id="IPR018473">
    <property type="entry name" value="Hermes_transposase_DNA-db"/>
</dbReference>
<feature type="domain" description="Hermes trasposase DNA-binding" evidence="1">
    <location>
        <begin position="84"/>
        <end position="109"/>
    </location>
</feature>
<evidence type="ECO:0000259" key="1">
    <source>
        <dbReference type="Pfam" id="PF10683"/>
    </source>
</evidence>
<proteinExistence type="predicted"/>
<dbReference type="AlphaFoldDB" id="A0ABD2JXF2"/>
<evidence type="ECO:0000313" key="2">
    <source>
        <dbReference type="EMBL" id="KAL3095215.1"/>
    </source>
</evidence>
<dbReference type="Proteomes" id="UP001620626">
    <property type="component" value="Unassembled WGS sequence"/>
</dbReference>
<dbReference type="SUPFAM" id="SSF140996">
    <property type="entry name" value="Hermes dimerisation domain"/>
    <property type="match status" value="1"/>
</dbReference>
<dbReference type="Gene3D" id="1.10.10.1070">
    <property type="entry name" value="Zinc finger, BED domain-containing"/>
    <property type="match status" value="1"/>
</dbReference>
<evidence type="ECO:0000313" key="3">
    <source>
        <dbReference type="Proteomes" id="UP001620626"/>
    </source>
</evidence>
<dbReference type="EMBL" id="JBICBT010000881">
    <property type="protein sequence ID" value="KAL3095215.1"/>
    <property type="molecule type" value="Genomic_DNA"/>
</dbReference>
<sequence length="192" mass="21593">MASSSHLSSQLQNCGFSGQDTAFAIEYETGAADELYCTTPKRRKSDLIAGIDISNPNNRRECHHIETKHGVVLANKERQRVMEEALVEFCVSDCRPFSLINGQGFIQFLNAYSELIIERYLKNLSTAASEILPNEKTISRKVVEILETRQPELHALTMEMVVNGGAVSLDFSQKLGTDYCVIVAHFITKEWY</sequence>
<comment type="caution">
    <text evidence="2">The sequence shown here is derived from an EMBL/GenBank/DDBJ whole genome shotgun (WGS) entry which is preliminary data.</text>
</comment>
<name>A0ABD2JXF2_9BILA</name>
<protein>
    <recommendedName>
        <fullName evidence="1">Hermes trasposase DNA-binding domain-containing protein</fullName>
    </recommendedName>
</protein>
<organism evidence="2 3">
    <name type="scientific">Heterodera trifolii</name>
    <dbReference type="NCBI Taxonomy" id="157864"/>
    <lineage>
        <taxon>Eukaryota</taxon>
        <taxon>Metazoa</taxon>
        <taxon>Ecdysozoa</taxon>
        <taxon>Nematoda</taxon>
        <taxon>Chromadorea</taxon>
        <taxon>Rhabditida</taxon>
        <taxon>Tylenchina</taxon>
        <taxon>Tylenchomorpha</taxon>
        <taxon>Tylenchoidea</taxon>
        <taxon>Heteroderidae</taxon>
        <taxon>Heteroderinae</taxon>
        <taxon>Heterodera</taxon>
    </lineage>
</organism>
<reference evidence="2 3" key="1">
    <citation type="submission" date="2024-10" db="EMBL/GenBank/DDBJ databases">
        <authorList>
            <person name="Kim D."/>
        </authorList>
    </citation>
    <scope>NUCLEOTIDE SEQUENCE [LARGE SCALE GENOMIC DNA]</scope>
    <source>
        <strain evidence="2">BH-2024</strain>
    </source>
</reference>
<keyword evidence="3" id="KW-1185">Reference proteome</keyword>
<gene>
    <name evidence="2" type="ORF">niasHT_020366</name>
</gene>
<dbReference type="Pfam" id="PF10683">
    <property type="entry name" value="DBD_Tnp_Hermes"/>
    <property type="match status" value="1"/>
</dbReference>